<dbReference type="AlphaFoldDB" id="A0A381UU25"/>
<evidence type="ECO:0000313" key="1">
    <source>
        <dbReference type="EMBL" id="SVA31649.1"/>
    </source>
</evidence>
<reference evidence="1" key="1">
    <citation type="submission" date="2018-05" db="EMBL/GenBank/DDBJ databases">
        <authorList>
            <person name="Lanie J.A."/>
            <person name="Ng W.-L."/>
            <person name="Kazmierczak K.M."/>
            <person name="Andrzejewski T.M."/>
            <person name="Davidsen T.M."/>
            <person name="Wayne K.J."/>
            <person name="Tettelin H."/>
            <person name="Glass J.I."/>
            <person name="Rusch D."/>
            <person name="Podicherti R."/>
            <person name="Tsui H.-C.T."/>
            <person name="Winkler M.E."/>
        </authorList>
    </citation>
    <scope>NUCLEOTIDE SEQUENCE</scope>
</reference>
<proteinExistence type="predicted"/>
<organism evidence="1">
    <name type="scientific">marine metagenome</name>
    <dbReference type="NCBI Taxonomy" id="408172"/>
    <lineage>
        <taxon>unclassified sequences</taxon>
        <taxon>metagenomes</taxon>
        <taxon>ecological metagenomes</taxon>
    </lineage>
</organism>
<name>A0A381UU25_9ZZZZ</name>
<sequence length="44" mass="4843">MKDSIPSQGLQNRIACEAANQIIDPWNFMEGAVNSFMGKKTDSV</sequence>
<gene>
    <name evidence="1" type="ORF">METZ01_LOCUS84503</name>
</gene>
<dbReference type="EMBL" id="UINC01007142">
    <property type="protein sequence ID" value="SVA31649.1"/>
    <property type="molecule type" value="Genomic_DNA"/>
</dbReference>
<protein>
    <submittedName>
        <fullName evidence="1">Uncharacterized protein</fullName>
    </submittedName>
</protein>
<accession>A0A381UU25</accession>